<keyword evidence="2" id="KW-1185">Reference proteome</keyword>
<organism evidence="1 2">
    <name type="scientific">Yersinia entomophaga</name>
    <dbReference type="NCBI Taxonomy" id="935293"/>
    <lineage>
        <taxon>Bacteria</taxon>
        <taxon>Pseudomonadati</taxon>
        <taxon>Pseudomonadota</taxon>
        <taxon>Gammaproteobacteria</taxon>
        <taxon>Enterobacterales</taxon>
        <taxon>Yersiniaceae</taxon>
        <taxon>Yersinia</taxon>
    </lineage>
</organism>
<reference evidence="1 2" key="1">
    <citation type="journal article" date="2016" name="Toxins">
        <title>The Draft Genome Sequence of the Yersinia entomophaga Entomopathogenic Type Strain MH96T.</title>
        <authorList>
            <person name="Hurst M.R."/>
            <person name="Beattie A."/>
            <person name="Altermann E."/>
            <person name="Moraga R.M."/>
            <person name="Harper L.A."/>
            <person name="Calder J."/>
            <person name="Laugraud A."/>
        </authorList>
    </citation>
    <scope>NUCLEOTIDE SEQUENCE [LARGE SCALE GENOMIC DNA]</scope>
    <source>
        <strain evidence="1 2">MH96</strain>
    </source>
</reference>
<sequence>MYWPPPGKTRKKDTLAPSLLAIAEQTKLVNIVVRVTTGNDAAEITPNIIGRSDENGRYTGMKALLAAQIVTGVRPRIPGVPRLDNLEIATALATICPQ</sequence>
<evidence type="ECO:0000313" key="1">
    <source>
        <dbReference type="EMBL" id="ANI31691.1"/>
    </source>
</evidence>
<gene>
    <name evidence="1" type="ORF">PL78_17955</name>
</gene>
<proteinExistence type="predicted"/>
<dbReference type="Proteomes" id="UP000266744">
    <property type="component" value="Chromosome"/>
</dbReference>
<evidence type="ECO:0000313" key="2">
    <source>
        <dbReference type="Proteomes" id="UP000266744"/>
    </source>
</evidence>
<accession>A0ABM6BPZ0</accession>
<dbReference type="EMBL" id="CP010029">
    <property type="protein sequence ID" value="ANI31691.1"/>
    <property type="molecule type" value="Genomic_DNA"/>
</dbReference>
<protein>
    <submittedName>
        <fullName evidence="1">Tail sheath protein</fullName>
    </submittedName>
</protein>
<name>A0ABM6BPZ0_YERET</name>